<keyword evidence="7" id="KW-0804">Transcription</keyword>
<keyword evidence="6" id="KW-0010">Activator</keyword>
<dbReference type="GO" id="GO:0000976">
    <property type="term" value="F:transcription cis-regulatory region binding"/>
    <property type="evidence" value="ECO:0007669"/>
    <property type="project" value="TreeGrafter"/>
</dbReference>
<reference evidence="12" key="2">
    <citation type="journal article" date="2020" name="Chin J Nat Med">
        <title>Genome-wide identification and analysis of AP2/ERF transcription factors related to camptothecin biosynthesis in Camptotheca acuminata.</title>
        <authorList>
            <person name="Hu Y.T."/>
            <person name="Xu Z.C."/>
            <person name="Tian Y."/>
            <person name="Gao R.R."/>
            <person name="Ji A.J."/>
            <person name="Pu X.D."/>
            <person name="Wang Y."/>
            <person name="Liu X."/>
            <person name="Song J.Y."/>
        </authorList>
    </citation>
    <scope>NUCLEOTIDE SEQUENCE</scope>
    <source>
        <strain evidence="12">Cac057</strain>
    </source>
</reference>
<dbReference type="InterPro" id="IPR016177">
    <property type="entry name" value="DNA-bd_dom_sf"/>
</dbReference>
<evidence type="ECO:0000256" key="9">
    <source>
        <dbReference type="ARBA" id="ARBA00024343"/>
    </source>
</evidence>
<proteinExistence type="evidence at transcript level"/>
<reference evidence="12" key="1">
    <citation type="submission" date="2019-12" db="EMBL/GenBank/DDBJ databases">
        <authorList>
            <person name="Hu Y."/>
        </authorList>
    </citation>
    <scope>NUCLEOTIDE SEQUENCE</scope>
    <source>
        <strain evidence="12">Cac057</strain>
    </source>
</reference>
<dbReference type="FunFam" id="3.30.730.10:FF:000001">
    <property type="entry name" value="Ethylene-responsive transcription factor 2"/>
    <property type="match status" value="1"/>
</dbReference>
<evidence type="ECO:0000256" key="1">
    <source>
        <dbReference type="ARBA" id="ARBA00004123"/>
    </source>
</evidence>
<dbReference type="PRINTS" id="PR00367">
    <property type="entry name" value="ETHRSPELEMNT"/>
</dbReference>
<keyword evidence="8" id="KW-0539">Nucleus</keyword>
<feature type="compositionally biased region" description="Basic and acidic residues" evidence="10">
    <location>
        <begin position="284"/>
        <end position="294"/>
    </location>
</feature>
<dbReference type="EMBL" id="MN863594">
    <property type="protein sequence ID" value="QNI23792.1"/>
    <property type="molecule type" value="mRNA"/>
</dbReference>
<feature type="region of interest" description="Disordered" evidence="10">
    <location>
        <begin position="413"/>
        <end position="443"/>
    </location>
</feature>
<dbReference type="CDD" id="cd00018">
    <property type="entry name" value="AP2"/>
    <property type="match status" value="1"/>
</dbReference>
<evidence type="ECO:0000256" key="3">
    <source>
        <dbReference type="ARBA" id="ARBA00023015"/>
    </source>
</evidence>
<evidence type="ECO:0000313" key="12">
    <source>
        <dbReference type="EMBL" id="QNI23792.1"/>
    </source>
</evidence>
<feature type="region of interest" description="Disordered" evidence="10">
    <location>
        <begin position="281"/>
        <end position="302"/>
    </location>
</feature>
<evidence type="ECO:0000256" key="4">
    <source>
        <dbReference type="ARBA" id="ARBA00023016"/>
    </source>
</evidence>
<keyword evidence="4" id="KW-0346">Stress response</keyword>
<comment type="subcellular location">
    <subcellularLocation>
        <location evidence="1">Nucleus</location>
    </subcellularLocation>
</comment>
<dbReference type="PROSITE" id="PS51032">
    <property type="entry name" value="AP2_ERF"/>
    <property type="match status" value="1"/>
</dbReference>
<dbReference type="Pfam" id="PF00847">
    <property type="entry name" value="AP2"/>
    <property type="match status" value="1"/>
</dbReference>
<dbReference type="InterPro" id="IPR001471">
    <property type="entry name" value="AP2/ERF_dom"/>
</dbReference>
<dbReference type="PANTHER" id="PTHR31241">
    <property type="entry name" value="DEHYDRATION-RESPONSIVE ELEMENT-BINDING PROTEIN 2C"/>
    <property type="match status" value="1"/>
</dbReference>
<keyword evidence="3" id="KW-0805">Transcription regulation</keyword>
<dbReference type="GO" id="GO:0006952">
    <property type="term" value="P:defense response"/>
    <property type="evidence" value="ECO:0007669"/>
    <property type="project" value="UniProtKB-KW"/>
</dbReference>
<dbReference type="GO" id="GO:0045893">
    <property type="term" value="P:positive regulation of DNA-templated transcription"/>
    <property type="evidence" value="ECO:0007669"/>
    <property type="project" value="TreeGrafter"/>
</dbReference>
<feature type="compositionally biased region" description="Polar residues" evidence="10">
    <location>
        <begin position="224"/>
        <end position="235"/>
    </location>
</feature>
<dbReference type="GO" id="GO:0003700">
    <property type="term" value="F:DNA-binding transcription factor activity"/>
    <property type="evidence" value="ECO:0007669"/>
    <property type="project" value="InterPro"/>
</dbReference>
<feature type="compositionally biased region" description="Basic residues" evidence="10">
    <location>
        <begin position="45"/>
        <end position="56"/>
    </location>
</feature>
<dbReference type="AlphaFoldDB" id="A0A7G8AUC3"/>
<dbReference type="SUPFAM" id="SSF54171">
    <property type="entry name" value="DNA-binding domain"/>
    <property type="match status" value="1"/>
</dbReference>
<comment type="similarity">
    <text evidence="9">Belongs to the AP2/ERF transcription factor family. ERF subfamily.</text>
</comment>
<dbReference type="PANTHER" id="PTHR31241:SF62">
    <property type="entry name" value="DEHYDRATION-RESPONSIVE ELEMENT-BINDING PROTEIN 2D"/>
    <property type="match status" value="1"/>
</dbReference>
<evidence type="ECO:0000256" key="5">
    <source>
        <dbReference type="ARBA" id="ARBA00023125"/>
    </source>
</evidence>
<dbReference type="Gene3D" id="3.30.730.10">
    <property type="entry name" value="AP2/ERF domain"/>
    <property type="match status" value="1"/>
</dbReference>
<sequence length="576" mass="65018">MSSESTYRKQRRRGNGCDSIEETLLKWKNYNKQLDAATATDEVKKKKRKVPSKGSKKGCMPGKGGPDNSGCIYRGVRQRTWGKWVAEIREPISEVDTSTKPTRLWLGTFSTAIQAALAYDVAARAMYGSSGILNFPESCTPSRELCNDSSCVTSPKTLTPKSTAASENNCKISIKYDSPVEIYNSADVIVVAEEQNIKSQSQVESPNCFEEESKDKPEDVGSVPRNSSEPFNYNEAETSGKLEVMLDYFEVTSSNKSKSSENRDDCLQNFIEVISDIKPLSTTRTDDSGLREDGPSDCSTDLQNVEKDNYLHNISTEETPDESALRQDGSSKYGKFEFSDDWNFQNLNGRDYSQDLLVEESYDVDELGTIGTNSFDLRPDENYDYVQFPLLNQDHFQNGRPCDLYYQLGKPEEEQERLQNSLTEDSFDKNLGETSTDDFKSRQEGNKDFSELMFSTAEDRRPCDLSCHFQNSGEQGKLPNMLTGEALDIEPCWSKMDKSGLREERTSDFDQLGYSIEDQLQCGKSADLSQELQNPPTKLQENLDKIEETLLGDDNNHDFGTEEQGLIDLWFPKLEF</sequence>
<feature type="compositionally biased region" description="Basic and acidic residues" evidence="10">
    <location>
        <begin position="426"/>
        <end position="443"/>
    </location>
</feature>
<dbReference type="GO" id="GO:0005634">
    <property type="term" value="C:nucleus"/>
    <property type="evidence" value="ECO:0007669"/>
    <property type="project" value="UniProtKB-SubCell"/>
</dbReference>
<evidence type="ECO:0000256" key="6">
    <source>
        <dbReference type="ARBA" id="ARBA00023159"/>
    </source>
</evidence>
<keyword evidence="2" id="KW-0611">Plant defense</keyword>
<feature type="domain" description="AP2/ERF" evidence="11">
    <location>
        <begin position="72"/>
        <end position="136"/>
    </location>
</feature>
<evidence type="ECO:0000259" key="11">
    <source>
        <dbReference type="PROSITE" id="PS51032"/>
    </source>
</evidence>
<evidence type="ECO:0000256" key="10">
    <source>
        <dbReference type="SAM" id="MobiDB-lite"/>
    </source>
</evidence>
<feature type="region of interest" description="Disordered" evidence="10">
    <location>
        <begin position="38"/>
        <end position="64"/>
    </location>
</feature>
<keyword evidence="5" id="KW-0238">DNA-binding</keyword>
<name>A0A7G8AUC3_CAMAC</name>
<protein>
    <submittedName>
        <fullName evidence="12">AP2/ERF transcription factor</fullName>
    </submittedName>
</protein>
<feature type="region of interest" description="Disordered" evidence="10">
    <location>
        <begin position="200"/>
        <end position="235"/>
    </location>
</feature>
<accession>A0A7G8AUC3</accession>
<dbReference type="InterPro" id="IPR036955">
    <property type="entry name" value="AP2/ERF_dom_sf"/>
</dbReference>
<evidence type="ECO:0000256" key="7">
    <source>
        <dbReference type="ARBA" id="ARBA00023163"/>
    </source>
</evidence>
<evidence type="ECO:0000256" key="2">
    <source>
        <dbReference type="ARBA" id="ARBA00022821"/>
    </source>
</evidence>
<organism evidence="12">
    <name type="scientific">Camptotheca acuminata</name>
    <name type="common">Happy tree</name>
    <dbReference type="NCBI Taxonomy" id="16922"/>
    <lineage>
        <taxon>Eukaryota</taxon>
        <taxon>Viridiplantae</taxon>
        <taxon>Streptophyta</taxon>
        <taxon>Embryophyta</taxon>
        <taxon>Tracheophyta</taxon>
        <taxon>Spermatophyta</taxon>
        <taxon>Magnoliopsida</taxon>
        <taxon>eudicotyledons</taxon>
        <taxon>Gunneridae</taxon>
        <taxon>Pentapetalae</taxon>
        <taxon>asterids</taxon>
        <taxon>Cornales</taxon>
        <taxon>Nyssaceae</taxon>
        <taxon>Camptotheca</taxon>
    </lineage>
</organism>
<evidence type="ECO:0000256" key="8">
    <source>
        <dbReference type="ARBA" id="ARBA00023242"/>
    </source>
</evidence>
<dbReference type="SMART" id="SM00380">
    <property type="entry name" value="AP2"/>
    <property type="match status" value="1"/>
</dbReference>